<dbReference type="Proteomes" id="UP000221394">
    <property type="component" value="Unassembled WGS sequence"/>
</dbReference>
<proteinExistence type="predicted"/>
<evidence type="ECO:0000313" key="5">
    <source>
        <dbReference type="Proteomes" id="UP000221394"/>
    </source>
</evidence>
<protein>
    <submittedName>
        <fullName evidence="4">Nuclease-like protein</fullName>
    </submittedName>
</protein>
<dbReference type="PROSITE" id="PS50965">
    <property type="entry name" value="NERD"/>
    <property type="match status" value="1"/>
</dbReference>
<dbReference type="EMBL" id="PDJH01000001">
    <property type="protein sequence ID" value="PFG36813.1"/>
    <property type="molecule type" value="Genomic_DNA"/>
</dbReference>
<gene>
    <name evidence="4" type="ORF">ATL41_1552</name>
</gene>
<evidence type="ECO:0000256" key="2">
    <source>
        <dbReference type="SAM" id="Phobius"/>
    </source>
</evidence>
<name>A0A2A9EDC6_9MICO</name>
<comment type="caution">
    <text evidence="4">The sequence shown here is derived from an EMBL/GenBank/DDBJ whole genome shotgun (WGS) entry which is preliminary data.</text>
</comment>
<sequence>MPTRDCADSSCVTEYRGPGEGAEEVASRAALRAERLRREREIAGATDSAAEAELERALRTQKNWSQGAEGERLVAYTLGALERYGWLLLHDIRWPGRQKANIDHVAIGPGGVVVIDTKNWSGDVAVTDGVLRCAGYSKTKECDSIALQAADVTALLRPEQRSSVRGVMALAAHDTEPTPAGPIIVMGREHLGPWLLALPARLNPYDVVDIAIQLRQDHSPRAERARARQQKQQSKPPRQRSRGPQAVRPAYRGPAAKMKRSRKTGTAVKIVLWLLAVLVGLPAFINYGPAIGEFIGTVIGQVIGAVPAPTSTG</sequence>
<dbReference type="Pfam" id="PF08378">
    <property type="entry name" value="NERD"/>
    <property type="match status" value="1"/>
</dbReference>
<reference evidence="4 5" key="1">
    <citation type="submission" date="2017-10" db="EMBL/GenBank/DDBJ databases">
        <title>Sequencing the genomes of 1000 actinobacteria strains.</title>
        <authorList>
            <person name="Klenk H.-P."/>
        </authorList>
    </citation>
    <scope>NUCLEOTIDE SEQUENCE [LARGE SCALE GENOMIC DNA]</scope>
    <source>
        <strain evidence="4 5">DSM 21574</strain>
    </source>
</reference>
<keyword evidence="5" id="KW-1185">Reference proteome</keyword>
<accession>A0A2A9EDC6</accession>
<dbReference type="AlphaFoldDB" id="A0A2A9EDC6"/>
<evidence type="ECO:0000256" key="1">
    <source>
        <dbReference type="SAM" id="MobiDB-lite"/>
    </source>
</evidence>
<keyword evidence="2" id="KW-0472">Membrane</keyword>
<evidence type="ECO:0000259" key="3">
    <source>
        <dbReference type="PROSITE" id="PS50965"/>
    </source>
</evidence>
<keyword evidence="2" id="KW-1133">Transmembrane helix</keyword>
<dbReference type="OrthoDB" id="4246706at2"/>
<feature type="domain" description="NERD" evidence="3">
    <location>
        <begin position="66"/>
        <end position="179"/>
    </location>
</feature>
<keyword evidence="2" id="KW-0812">Transmembrane</keyword>
<organism evidence="4 5">
    <name type="scientific">Flavimobilis soli</name>
    <dbReference type="NCBI Taxonomy" id="442709"/>
    <lineage>
        <taxon>Bacteria</taxon>
        <taxon>Bacillati</taxon>
        <taxon>Actinomycetota</taxon>
        <taxon>Actinomycetes</taxon>
        <taxon>Micrococcales</taxon>
        <taxon>Jonesiaceae</taxon>
        <taxon>Flavimobilis</taxon>
    </lineage>
</organism>
<feature type="region of interest" description="Disordered" evidence="1">
    <location>
        <begin position="218"/>
        <end position="260"/>
    </location>
</feature>
<evidence type="ECO:0000313" key="4">
    <source>
        <dbReference type="EMBL" id="PFG36813.1"/>
    </source>
</evidence>
<feature type="transmembrane region" description="Helical" evidence="2">
    <location>
        <begin position="267"/>
        <end position="285"/>
    </location>
</feature>
<dbReference type="InterPro" id="IPR011528">
    <property type="entry name" value="NERD"/>
</dbReference>